<accession>A0A544W539</accession>
<dbReference type="GO" id="GO:0005829">
    <property type="term" value="C:cytosol"/>
    <property type="evidence" value="ECO:0007669"/>
    <property type="project" value="TreeGrafter"/>
</dbReference>
<dbReference type="InterPro" id="IPR020471">
    <property type="entry name" value="AKR"/>
</dbReference>
<dbReference type="PANTHER" id="PTHR42686:SF1">
    <property type="entry name" value="GH17980P-RELATED"/>
    <property type="match status" value="1"/>
</dbReference>
<evidence type="ECO:0000259" key="1">
    <source>
        <dbReference type="Pfam" id="PF00248"/>
    </source>
</evidence>
<dbReference type="SUPFAM" id="SSF51430">
    <property type="entry name" value="NAD(P)-linked oxidoreductase"/>
    <property type="match status" value="1"/>
</dbReference>
<dbReference type="InterPro" id="IPR036812">
    <property type="entry name" value="NAD(P)_OxRdtase_dom_sf"/>
</dbReference>
<name>A0A544W539_9MYCO</name>
<dbReference type="Pfam" id="PF00248">
    <property type="entry name" value="Aldo_ket_red"/>
    <property type="match status" value="1"/>
</dbReference>
<comment type="caution">
    <text evidence="2">The sequence shown here is derived from an EMBL/GenBank/DDBJ whole genome shotgun (WGS) entry which is preliminary data.</text>
</comment>
<evidence type="ECO:0000313" key="3">
    <source>
        <dbReference type="Proteomes" id="UP000315759"/>
    </source>
</evidence>
<protein>
    <submittedName>
        <fullName evidence="2">Aldo/keto reductase</fullName>
    </submittedName>
</protein>
<reference evidence="2 3" key="1">
    <citation type="submission" date="2018-10" db="EMBL/GenBank/DDBJ databases">
        <title>Draft genome of Mycobacterium hodleri strain B.</title>
        <authorList>
            <person name="Amande T.J."/>
            <person name="Mcgenity T.J."/>
        </authorList>
    </citation>
    <scope>NUCLEOTIDE SEQUENCE [LARGE SCALE GENOMIC DNA]</scope>
    <source>
        <strain evidence="2 3">B</strain>
    </source>
</reference>
<dbReference type="EMBL" id="VIFX01000006">
    <property type="protein sequence ID" value="TQR87353.1"/>
    <property type="molecule type" value="Genomic_DNA"/>
</dbReference>
<keyword evidence="3" id="KW-1185">Reference proteome</keyword>
<dbReference type="InterPro" id="IPR044477">
    <property type="entry name" value="FDH-like"/>
</dbReference>
<dbReference type="CDD" id="cd19162">
    <property type="entry name" value="AKR_FDH"/>
    <property type="match status" value="1"/>
</dbReference>
<gene>
    <name evidence="2" type="ORF">D8S82_06050</name>
</gene>
<dbReference type="GO" id="GO:0016491">
    <property type="term" value="F:oxidoreductase activity"/>
    <property type="evidence" value="ECO:0007669"/>
    <property type="project" value="InterPro"/>
</dbReference>
<dbReference type="Gene3D" id="3.20.20.100">
    <property type="entry name" value="NADP-dependent oxidoreductase domain"/>
    <property type="match status" value="1"/>
</dbReference>
<dbReference type="Proteomes" id="UP000315759">
    <property type="component" value="Unassembled WGS sequence"/>
</dbReference>
<evidence type="ECO:0000313" key="2">
    <source>
        <dbReference type="EMBL" id="TQR87353.1"/>
    </source>
</evidence>
<dbReference type="PANTHER" id="PTHR42686">
    <property type="entry name" value="GH17980P-RELATED"/>
    <property type="match status" value="1"/>
</dbReference>
<dbReference type="RefSeq" id="WP_142551212.1">
    <property type="nucleotide sequence ID" value="NZ_VIFX01000006.1"/>
</dbReference>
<dbReference type="AlphaFoldDB" id="A0A544W539"/>
<organism evidence="2 3">
    <name type="scientific">Mycolicibacterium hodleri</name>
    <dbReference type="NCBI Taxonomy" id="49897"/>
    <lineage>
        <taxon>Bacteria</taxon>
        <taxon>Bacillati</taxon>
        <taxon>Actinomycetota</taxon>
        <taxon>Actinomycetes</taxon>
        <taxon>Mycobacteriales</taxon>
        <taxon>Mycobacteriaceae</taxon>
        <taxon>Mycolicibacterium</taxon>
    </lineage>
</organism>
<sequence length="339" mass="37079">MPDFVIPTRTRGRATLTELGLGGSQLGNLYRAIGDDDARRIVDTAWDNGIRYFDTAPHYGLGLSERRFGALLRERPRDDYVLSSKVGRLLEPDPNADGRMDDEGFDVPATTRRRWDFSGDGVRRSVQESLDRLGLDRLDVAYLHDPENHWEQALAEALPALVELRDEGVVGAIGAGMNFAEPLIELIRDDRGVDVVMCAGRYTLLEQADDLVELAFERGVGVVAAGVYNSGLLATPRPGPDPMYDYAPAPTHLVARVEALATVCERHGVTLPDAALAFPLRHPAVVSVVVGAASPEQVADAVDRHHRPIPDALWSDLVAAEMISPRSANFHQSHTQELP</sequence>
<dbReference type="InterPro" id="IPR023210">
    <property type="entry name" value="NADP_OxRdtase_dom"/>
</dbReference>
<proteinExistence type="predicted"/>
<feature type="domain" description="NADP-dependent oxidoreductase" evidence="1">
    <location>
        <begin position="18"/>
        <end position="317"/>
    </location>
</feature>